<dbReference type="CDD" id="cd00719">
    <property type="entry name" value="GIY-YIG_SF"/>
    <property type="match status" value="1"/>
</dbReference>
<protein>
    <submittedName>
        <fullName evidence="1">GIY-YIG nuclease family protein</fullName>
    </submittedName>
</protein>
<dbReference type="OrthoDB" id="6370944at2"/>
<reference evidence="1 2" key="1">
    <citation type="submission" date="2019-08" db="EMBL/GenBank/DDBJ databases">
        <title>Lewinella sp. strain SSH13 Genome sequencing and assembly.</title>
        <authorList>
            <person name="Kim I."/>
        </authorList>
    </citation>
    <scope>NUCLEOTIDE SEQUENCE [LARGE SCALE GENOMIC DNA]</scope>
    <source>
        <strain evidence="1 2">SSH13</strain>
    </source>
</reference>
<gene>
    <name evidence="1" type="ORF">FUA23_19550</name>
</gene>
<keyword evidence="2" id="KW-1185">Reference proteome</keyword>
<dbReference type="EMBL" id="VOXD01000040">
    <property type="protein sequence ID" value="TXF86316.1"/>
    <property type="molecule type" value="Genomic_DNA"/>
</dbReference>
<dbReference type="Proteomes" id="UP000321907">
    <property type="component" value="Unassembled WGS sequence"/>
</dbReference>
<name>A0A5C7FLP4_9BACT</name>
<organism evidence="1 2">
    <name type="scientific">Neolewinella aurantiaca</name>
    <dbReference type="NCBI Taxonomy" id="2602767"/>
    <lineage>
        <taxon>Bacteria</taxon>
        <taxon>Pseudomonadati</taxon>
        <taxon>Bacteroidota</taxon>
        <taxon>Saprospiria</taxon>
        <taxon>Saprospirales</taxon>
        <taxon>Lewinellaceae</taxon>
        <taxon>Neolewinella</taxon>
    </lineage>
</organism>
<dbReference type="AlphaFoldDB" id="A0A5C7FLP4"/>
<evidence type="ECO:0000313" key="2">
    <source>
        <dbReference type="Proteomes" id="UP000321907"/>
    </source>
</evidence>
<comment type="caution">
    <text evidence="1">The sequence shown here is derived from an EMBL/GenBank/DDBJ whole genome shotgun (WGS) entry which is preliminary data.</text>
</comment>
<proteinExistence type="predicted"/>
<dbReference type="RefSeq" id="WP_147932463.1">
    <property type="nucleotide sequence ID" value="NZ_VOXD01000040.1"/>
</dbReference>
<evidence type="ECO:0000313" key="1">
    <source>
        <dbReference type="EMBL" id="TXF86316.1"/>
    </source>
</evidence>
<sequence>MSKSAALPLTFNLPPQLHSLISGPFYSVAEWQAISKTLKKKAGLYTFWWVGDPAVLRGDQLVKFVGPAGENGGTHESCFTIRPENLLLQTEHTCLYVGKSTNLQARIRQHLLWRGNSDVFLAKKQADGSVRRTSLYDKPVSIIYKKNTSCQFRAGMEYLFRQESVEDPETVRRMIRDHVRISYLPISDGAERTDAFKRRFYWEDLLIGVLQPWFNLDGER</sequence>
<accession>A0A5C7FLP4</accession>